<keyword evidence="1" id="KW-0597">Phosphoprotein</keyword>
<dbReference type="InterPro" id="IPR051937">
    <property type="entry name" value="R3H_domain_containing"/>
</dbReference>
<dbReference type="InterPro" id="IPR001374">
    <property type="entry name" value="R3H_dom"/>
</dbReference>
<accession>A0A9R0K6Q5</accession>
<gene>
    <name evidence="5" type="primary">LOC110799618</name>
</gene>
<organism evidence="4 5">
    <name type="scientific">Spinacia oleracea</name>
    <name type="common">Spinach</name>
    <dbReference type="NCBI Taxonomy" id="3562"/>
    <lineage>
        <taxon>Eukaryota</taxon>
        <taxon>Viridiplantae</taxon>
        <taxon>Streptophyta</taxon>
        <taxon>Embryophyta</taxon>
        <taxon>Tracheophyta</taxon>
        <taxon>Spermatophyta</taxon>
        <taxon>Magnoliopsida</taxon>
        <taxon>eudicotyledons</taxon>
        <taxon>Gunneridae</taxon>
        <taxon>Pentapetalae</taxon>
        <taxon>Caryophyllales</taxon>
        <taxon>Chenopodiaceae</taxon>
        <taxon>Chenopodioideae</taxon>
        <taxon>Anserineae</taxon>
        <taxon>Spinacia</taxon>
    </lineage>
</organism>
<proteinExistence type="predicted"/>
<evidence type="ECO:0000313" key="4">
    <source>
        <dbReference type="Proteomes" id="UP000813463"/>
    </source>
</evidence>
<dbReference type="SMART" id="SM00393">
    <property type="entry name" value="R3H"/>
    <property type="match status" value="1"/>
</dbReference>
<name>A0A9R0K6Q5_SPIOL</name>
<dbReference type="OrthoDB" id="278430at2759"/>
<dbReference type="KEGG" id="soe:110799618"/>
<dbReference type="CDD" id="cd02325">
    <property type="entry name" value="R3H"/>
    <property type="match status" value="1"/>
</dbReference>
<dbReference type="RefSeq" id="XP_021860591.1">
    <property type="nucleotide sequence ID" value="XM_022004899.2"/>
</dbReference>
<dbReference type="Proteomes" id="UP000813463">
    <property type="component" value="Chromosome 4"/>
</dbReference>
<dbReference type="PANTHER" id="PTHR15672:SF25">
    <property type="entry name" value="OS01G0100600 PROTEIN"/>
    <property type="match status" value="1"/>
</dbReference>
<evidence type="ECO:0000256" key="2">
    <source>
        <dbReference type="SAM" id="MobiDB-lite"/>
    </source>
</evidence>
<evidence type="ECO:0000313" key="5">
    <source>
        <dbReference type="RefSeq" id="XP_021860591.1"/>
    </source>
</evidence>
<sequence length="305" mass="33771">MSMTQFAMVEELGSLIKDNYSSRHLVLAVEDALVNYLQDGPSPGRILELEPMSSYNRLMIHRLADIFGFAHESVGEGNDRHLVLQQCLETSIPPILVSDILWQYDASDCPSLPYQLLRRDDACTVLKMNITSSPNFVEREAAYLAARERIFGMNEVDAKEAAIQRPRNVPVVARRMIAHALGQRINHCSQDQGDDDVGHSNGQSVVDDIERRIKYDLDLHQETSSDFNVSPDKNVKCINAEGDCLPAAQENLLRKASDRNSSGGGPRPSGIPKLSMREENMGAAKRMFAHALGIPASKEGVSRGK</sequence>
<reference evidence="5" key="2">
    <citation type="submission" date="2025-08" db="UniProtKB">
        <authorList>
            <consortium name="RefSeq"/>
        </authorList>
    </citation>
    <scope>IDENTIFICATION</scope>
    <source>
        <tissue evidence="5">Leaf</tissue>
    </source>
</reference>
<dbReference type="AlphaFoldDB" id="A0A9R0K6Q5"/>
<evidence type="ECO:0000256" key="1">
    <source>
        <dbReference type="ARBA" id="ARBA00022553"/>
    </source>
</evidence>
<feature type="domain" description="R3H" evidence="3">
    <location>
        <begin position="23"/>
        <end position="88"/>
    </location>
</feature>
<dbReference type="Pfam" id="PF01424">
    <property type="entry name" value="R3H"/>
    <property type="match status" value="1"/>
</dbReference>
<evidence type="ECO:0000259" key="3">
    <source>
        <dbReference type="PROSITE" id="PS51061"/>
    </source>
</evidence>
<dbReference type="InterPro" id="IPR024771">
    <property type="entry name" value="SUZ"/>
</dbReference>
<dbReference type="PANTHER" id="PTHR15672">
    <property type="entry name" value="CAMP-REGULATED PHOSPHOPROTEIN 21 RELATED R3H DOMAIN CONTAINING PROTEIN"/>
    <property type="match status" value="1"/>
</dbReference>
<keyword evidence="4" id="KW-1185">Reference proteome</keyword>
<dbReference type="GeneID" id="110799618"/>
<dbReference type="Gene3D" id="3.30.1370.50">
    <property type="entry name" value="R3H-like domain"/>
    <property type="match status" value="1"/>
</dbReference>
<protein>
    <submittedName>
        <fullName evidence="5">Uncharacterized protein isoform X1</fullName>
    </submittedName>
</protein>
<dbReference type="Pfam" id="PF12752">
    <property type="entry name" value="SUZ"/>
    <property type="match status" value="1"/>
</dbReference>
<dbReference type="SUPFAM" id="SSF82708">
    <property type="entry name" value="R3H domain"/>
    <property type="match status" value="1"/>
</dbReference>
<reference evidence="4" key="1">
    <citation type="journal article" date="2021" name="Nat. Commun.">
        <title>Genomic analyses provide insights into spinach domestication and the genetic basis of agronomic traits.</title>
        <authorList>
            <person name="Cai X."/>
            <person name="Sun X."/>
            <person name="Xu C."/>
            <person name="Sun H."/>
            <person name="Wang X."/>
            <person name="Ge C."/>
            <person name="Zhang Z."/>
            <person name="Wang Q."/>
            <person name="Fei Z."/>
            <person name="Jiao C."/>
            <person name="Wang Q."/>
        </authorList>
    </citation>
    <scope>NUCLEOTIDE SEQUENCE [LARGE SCALE GENOMIC DNA]</scope>
    <source>
        <strain evidence="4">cv. Varoflay</strain>
    </source>
</reference>
<dbReference type="InterPro" id="IPR036867">
    <property type="entry name" value="R3H_dom_sf"/>
</dbReference>
<dbReference type="GO" id="GO:0003676">
    <property type="term" value="F:nucleic acid binding"/>
    <property type="evidence" value="ECO:0007669"/>
    <property type="project" value="UniProtKB-UniRule"/>
</dbReference>
<dbReference type="PROSITE" id="PS51061">
    <property type="entry name" value="R3H"/>
    <property type="match status" value="1"/>
</dbReference>
<feature type="region of interest" description="Disordered" evidence="2">
    <location>
        <begin position="255"/>
        <end position="282"/>
    </location>
</feature>